<evidence type="ECO:0000313" key="2">
    <source>
        <dbReference type="Proteomes" id="UP000265520"/>
    </source>
</evidence>
<feature type="non-terminal residue" evidence="1">
    <location>
        <position position="92"/>
    </location>
</feature>
<accession>A0A392RS75</accession>
<sequence>MVELIKARSADVDKEVTQTRGAHTRFTYLRDLFEKHLQCVVRYMEQGNEEDAENYQDCDVKLYLLILVDNAIFNVATILKTKVVSDYMTLMQ</sequence>
<proteinExistence type="predicted"/>
<comment type="caution">
    <text evidence="1">The sequence shown here is derived from an EMBL/GenBank/DDBJ whole genome shotgun (WGS) entry which is preliminary data.</text>
</comment>
<protein>
    <submittedName>
        <fullName evidence="1">Uncharacterized protein</fullName>
    </submittedName>
</protein>
<organism evidence="1 2">
    <name type="scientific">Trifolium medium</name>
    <dbReference type="NCBI Taxonomy" id="97028"/>
    <lineage>
        <taxon>Eukaryota</taxon>
        <taxon>Viridiplantae</taxon>
        <taxon>Streptophyta</taxon>
        <taxon>Embryophyta</taxon>
        <taxon>Tracheophyta</taxon>
        <taxon>Spermatophyta</taxon>
        <taxon>Magnoliopsida</taxon>
        <taxon>eudicotyledons</taxon>
        <taxon>Gunneridae</taxon>
        <taxon>Pentapetalae</taxon>
        <taxon>rosids</taxon>
        <taxon>fabids</taxon>
        <taxon>Fabales</taxon>
        <taxon>Fabaceae</taxon>
        <taxon>Papilionoideae</taxon>
        <taxon>50 kb inversion clade</taxon>
        <taxon>NPAAA clade</taxon>
        <taxon>Hologalegina</taxon>
        <taxon>IRL clade</taxon>
        <taxon>Trifolieae</taxon>
        <taxon>Trifolium</taxon>
    </lineage>
</organism>
<evidence type="ECO:0000313" key="1">
    <source>
        <dbReference type="EMBL" id="MCI39488.1"/>
    </source>
</evidence>
<dbReference type="EMBL" id="LXQA010267939">
    <property type="protein sequence ID" value="MCI39488.1"/>
    <property type="molecule type" value="Genomic_DNA"/>
</dbReference>
<name>A0A392RS75_9FABA</name>
<reference evidence="1 2" key="1">
    <citation type="journal article" date="2018" name="Front. Plant Sci.">
        <title>Red Clover (Trifolium pratense) and Zigzag Clover (T. medium) - A Picture of Genomic Similarities and Differences.</title>
        <authorList>
            <person name="Dluhosova J."/>
            <person name="Istvanek J."/>
            <person name="Nedelnik J."/>
            <person name="Repkova J."/>
        </authorList>
    </citation>
    <scope>NUCLEOTIDE SEQUENCE [LARGE SCALE GENOMIC DNA]</scope>
    <source>
        <strain evidence="2">cv. 10/8</strain>
        <tissue evidence="1">Leaf</tissue>
    </source>
</reference>
<keyword evidence="2" id="KW-1185">Reference proteome</keyword>
<dbReference type="Proteomes" id="UP000265520">
    <property type="component" value="Unassembled WGS sequence"/>
</dbReference>
<dbReference type="AlphaFoldDB" id="A0A392RS75"/>